<evidence type="ECO:0000313" key="6">
    <source>
        <dbReference type="Proteomes" id="UP001203423"/>
    </source>
</evidence>
<dbReference type="EMBL" id="JAKIKS010000011">
    <property type="protein sequence ID" value="MCL1123752.1"/>
    <property type="molecule type" value="Genomic_DNA"/>
</dbReference>
<dbReference type="InterPro" id="IPR027417">
    <property type="entry name" value="P-loop_NTPase"/>
</dbReference>
<organism evidence="5 6">
    <name type="scientific">Shewanella surugensis</name>
    <dbReference type="NCBI Taxonomy" id="212020"/>
    <lineage>
        <taxon>Bacteria</taxon>
        <taxon>Pseudomonadati</taxon>
        <taxon>Pseudomonadota</taxon>
        <taxon>Gammaproteobacteria</taxon>
        <taxon>Alteromonadales</taxon>
        <taxon>Shewanellaceae</taxon>
        <taxon>Shewanella</taxon>
    </lineage>
</organism>
<dbReference type="InterPro" id="IPR003593">
    <property type="entry name" value="AAA+_ATPase"/>
</dbReference>
<dbReference type="SMART" id="SM00382">
    <property type="entry name" value="AAA"/>
    <property type="match status" value="1"/>
</dbReference>
<dbReference type="InterPro" id="IPR003439">
    <property type="entry name" value="ABC_transporter-like_ATP-bd"/>
</dbReference>
<dbReference type="Gene3D" id="3.40.50.300">
    <property type="entry name" value="P-loop containing nucleotide triphosphate hydrolases"/>
    <property type="match status" value="2"/>
</dbReference>
<dbReference type="PANTHER" id="PTHR43553">
    <property type="entry name" value="HEAVY METAL TRANSPORTER"/>
    <property type="match status" value="1"/>
</dbReference>
<evidence type="ECO:0000259" key="4">
    <source>
        <dbReference type="PROSITE" id="PS50893"/>
    </source>
</evidence>
<name>A0ABT0L7S7_9GAMM</name>
<feature type="domain" description="ABC transporter" evidence="4">
    <location>
        <begin position="1"/>
        <end position="233"/>
    </location>
</feature>
<dbReference type="RefSeq" id="WP_248939039.1">
    <property type="nucleotide sequence ID" value="NZ_JAKIKS010000011.1"/>
</dbReference>
<evidence type="ECO:0000313" key="5">
    <source>
        <dbReference type="EMBL" id="MCL1123752.1"/>
    </source>
</evidence>
<evidence type="ECO:0000256" key="2">
    <source>
        <dbReference type="ARBA" id="ARBA00022741"/>
    </source>
</evidence>
<keyword evidence="1" id="KW-0813">Transport</keyword>
<dbReference type="InterPro" id="IPR050095">
    <property type="entry name" value="ECF_ABC_transporter_ATP-bd"/>
</dbReference>
<comment type="caution">
    <text evidence="5">The sequence shown here is derived from an EMBL/GenBank/DDBJ whole genome shotgun (WGS) entry which is preliminary data.</text>
</comment>
<dbReference type="GO" id="GO:0005524">
    <property type="term" value="F:ATP binding"/>
    <property type="evidence" value="ECO:0007669"/>
    <property type="project" value="UniProtKB-KW"/>
</dbReference>
<sequence>MEITFEQFSTQDESSILTIPRWIIEHNQSWAIFCPEGEVGSLLANVLGGTLAYQGQFSKTEGKIAQVSLGRQQLLLEEELAKDETDFLDVIDAGTSVYTLIYQECKNDELAQSLLMELDLLHLKDSGFRQLSSGETRRVMLARSLATKPDFLILDNVLTGLDVAHRQSLVRYFTRLSQRVKRPIQMMVVFSREEDMPDWIEHIALFNQGGFEGLMDKVTWNTHPLITQIKAQSMQQSEKMMALIRHHQHPFQFDNPVFEIKDGQVNYLDNIFFTGVNWRIENGDHWQIKGPNGCGKSTLLGLIFGDHPQCYSNDIDIFGRKRGSGETIWEIKKHIGMVSSALHLQYRVNCSALQVILSGFYDSIGLYSEPTRKELALAKEWLAILHMSQYEKTSFRQLAYSQQRLLLIARAIVKQPRLLILDEPYQGLDYLGRRLMKNTLELIAKENLSQLLYVSHYQNDSLDSVHHELVFVYDEALDCYRTSVMHKKEQPE</sequence>
<dbReference type="SUPFAM" id="SSF52540">
    <property type="entry name" value="P-loop containing nucleoside triphosphate hydrolases"/>
    <property type="match status" value="2"/>
</dbReference>
<protein>
    <submittedName>
        <fullName evidence="5">ATP-binding cassette domain-containing protein</fullName>
    </submittedName>
</protein>
<dbReference type="CDD" id="cd00267">
    <property type="entry name" value="ABC_ATPase"/>
    <property type="match status" value="1"/>
</dbReference>
<keyword evidence="2" id="KW-0547">Nucleotide-binding</keyword>
<keyword evidence="6" id="KW-1185">Reference proteome</keyword>
<evidence type="ECO:0000256" key="3">
    <source>
        <dbReference type="ARBA" id="ARBA00022840"/>
    </source>
</evidence>
<reference evidence="5 6" key="1">
    <citation type="submission" date="2022-01" db="EMBL/GenBank/DDBJ databases">
        <title>Whole genome-based taxonomy of the Shewanellaceae.</title>
        <authorList>
            <person name="Martin-Rodriguez A.J."/>
        </authorList>
    </citation>
    <scope>NUCLEOTIDE SEQUENCE [LARGE SCALE GENOMIC DNA]</scope>
    <source>
        <strain evidence="5 6">DSM 17177</strain>
    </source>
</reference>
<feature type="domain" description="ABC transporter" evidence="4">
    <location>
        <begin position="251"/>
        <end position="492"/>
    </location>
</feature>
<gene>
    <name evidence="5" type="ORF">L2764_04425</name>
</gene>
<proteinExistence type="predicted"/>
<dbReference type="PROSITE" id="PS50893">
    <property type="entry name" value="ABC_TRANSPORTER_2"/>
    <property type="match status" value="2"/>
</dbReference>
<dbReference type="Pfam" id="PF00005">
    <property type="entry name" value="ABC_tran"/>
    <property type="match status" value="2"/>
</dbReference>
<dbReference type="PANTHER" id="PTHR43553:SF3">
    <property type="entry name" value="ABC TRANSPORTER ATP-BINDING PROTEIN MODF"/>
    <property type="match status" value="1"/>
</dbReference>
<evidence type="ECO:0000256" key="1">
    <source>
        <dbReference type="ARBA" id="ARBA00022448"/>
    </source>
</evidence>
<dbReference type="Proteomes" id="UP001203423">
    <property type="component" value="Unassembled WGS sequence"/>
</dbReference>
<accession>A0ABT0L7S7</accession>
<keyword evidence="3 5" id="KW-0067">ATP-binding</keyword>